<feature type="domain" description="OmpA-like" evidence="6">
    <location>
        <begin position="199"/>
        <end position="312"/>
    </location>
</feature>
<comment type="subcellular location">
    <subcellularLocation>
        <location evidence="1">Cell outer membrane</location>
    </subcellularLocation>
</comment>
<feature type="coiled-coil region" evidence="4">
    <location>
        <begin position="82"/>
        <end position="142"/>
    </location>
</feature>
<dbReference type="PRINTS" id="PR01023">
    <property type="entry name" value="NAFLGMOTY"/>
</dbReference>
<dbReference type="PANTHER" id="PTHR30329:SF20">
    <property type="entry name" value="EXPORTED PROTEIN"/>
    <property type="match status" value="1"/>
</dbReference>
<keyword evidence="2 3" id="KW-0472">Membrane</keyword>
<dbReference type="InterPro" id="IPR006665">
    <property type="entry name" value="OmpA-like"/>
</dbReference>
<dbReference type="InterPro" id="IPR006664">
    <property type="entry name" value="OMP_bac"/>
</dbReference>
<name>A0A7W3U2Y5_9GAMM</name>
<keyword evidence="4" id="KW-0175">Coiled coil</keyword>
<reference evidence="7 8" key="1">
    <citation type="submission" date="2020-07" db="EMBL/GenBank/DDBJ databases">
        <authorList>
            <person name="Xu S."/>
            <person name="Li A."/>
        </authorList>
    </citation>
    <scope>NUCLEOTIDE SEQUENCE [LARGE SCALE GENOMIC DNA]</scope>
    <source>
        <strain evidence="7 8">SG-8</strain>
    </source>
</reference>
<organism evidence="7 8">
    <name type="scientific">Marilutibacter penaei</name>
    <dbReference type="NCBI Taxonomy" id="2759900"/>
    <lineage>
        <taxon>Bacteria</taxon>
        <taxon>Pseudomonadati</taxon>
        <taxon>Pseudomonadota</taxon>
        <taxon>Gammaproteobacteria</taxon>
        <taxon>Lysobacterales</taxon>
        <taxon>Lysobacteraceae</taxon>
        <taxon>Marilutibacter</taxon>
    </lineage>
</organism>
<evidence type="ECO:0000313" key="8">
    <source>
        <dbReference type="Proteomes" id="UP000552587"/>
    </source>
</evidence>
<dbReference type="Proteomes" id="UP000552587">
    <property type="component" value="Unassembled WGS sequence"/>
</dbReference>
<dbReference type="Gene3D" id="3.30.1330.60">
    <property type="entry name" value="OmpA-like domain"/>
    <property type="match status" value="1"/>
</dbReference>
<protein>
    <submittedName>
        <fullName evidence="7">OmpA family protein</fullName>
    </submittedName>
</protein>
<evidence type="ECO:0000259" key="6">
    <source>
        <dbReference type="PROSITE" id="PS51123"/>
    </source>
</evidence>
<dbReference type="RefSeq" id="WP_182668727.1">
    <property type="nucleotide sequence ID" value="NZ_JACHTE010000003.1"/>
</dbReference>
<dbReference type="PRINTS" id="PR01021">
    <property type="entry name" value="OMPADOMAIN"/>
</dbReference>
<keyword evidence="8" id="KW-1185">Reference proteome</keyword>
<dbReference type="PROSITE" id="PS51123">
    <property type="entry name" value="OMPA_2"/>
    <property type="match status" value="1"/>
</dbReference>
<dbReference type="InterPro" id="IPR036737">
    <property type="entry name" value="OmpA-like_sf"/>
</dbReference>
<feature type="chain" id="PRO_5030942696" evidence="5">
    <location>
        <begin position="23"/>
        <end position="312"/>
    </location>
</feature>
<evidence type="ECO:0000256" key="3">
    <source>
        <dbReference type="PROSITE-ProRule" id="PRU00473"/>
    </source>
</evidence>
<comment type="caution">
    <text evidence="7">The sequence shown here is derived from an EMBL/GenBank/DDBJ whole genome shotgun (WGS) entry which is preliminary data.</text>
</comment>
<evidence type="ECO:0000256" key="5">
    <source>
        <dbReference type="SAM" id="SignalP"/>
    </source>
</evidence>
<evidence type="ECO:0000256" key="4">
    <source>
        <dbReference type="SAM" id="Coils"/>
    </source>
</evidence>
<dbReference type="GO" id="GO:0009279">
    <property type="term" value="C:cell outer membrane"/>
    <property type="evidence" value="ECO:0007669"/>
    <property type="project" value="UniProtKB-SubCell"/>
</dbReference>
<evidence type="ECO:0000256" key="1">
    <source>
        <dbReference type="ARBA" id="ARBA00004442"/>
    </source>
</evidence>
<dbReference type="InterPro" id="IPR050330">
    <property type="entry name" value="Bact_OuterMem_StrucFunc"/>
</dbReference>
<accession>A0A7W3U2Y5</accession>
<feature type="signal peptide" evidence="5">
    <location>
        <begin position="1"/>
        <end position="22"/>
    </location>
</feature>
<gene>
    <name evidence="7" type="ORF">H4F99_05530</name>
</gene>
<proteinExistence type="predicted"/>
<dbReference type="Pfam" id="PF00691">
    <property type="entry name" value="OmpA"/>
    <property type="match status" value="1"/>
</dbReference>
<dbReference type="PANTHER" id="PTHR30329">
    <property type="entry name" value="STATOR ELEMENT OF FLAGELLAR MOTOR COMPLEX"/>
    <property type="match status" value="1"/>
</dbReference>
<dbReference type="SUPFAM" id="SSF103088">
    <property type="entry name" value="OmpA-like"/>
    <property type="match status" value="1"/>
</dbReference>
<sequence length="312" mass="33354">MSARGVLFSLLLAAPWAAPVPAQETSAPTLQQRLDRLEADPELATRGAYERLQARQALEALDAASSRNREAARYVAERRVSIAELAARNQTLQDELVELDARRSALLVEASRRDAEQARAEAERLRIQAQIQAEEAARLRQQTEAGEAAMADVENALQGVAGVEAARLEAARKREAELARQEAELMAGGSLPPSRHDRRGEVFTLSGEAFATGRAALTPAAEVSARALATYLQADGGRARVRVEGHTDNQGDPSANEALSLRRAQVVADALVAGGVDPARLQVQGLGDAQPVADNASADGQARNRRVEVIVK</sequence>
<dbReference type="CDD" id="cd07185">
    <property type="entry name" value="OmpA_C-like"/>
    <property type="match status" value="1"/>
</dbReference>
<evidence type="ECO:0000313" key="7">
    <source>
        <dbReference type="EMBL" id="MBB1087949.1"/>
    </source>
</evidence>
<keyword evidence="5" id="KW-0732">Signal</keyword>
<evidence type="ECO:0000256" key="2">
    <source>
        <dbReference type="ARBA" id="ARBA00023136"/>
    </source>
</evidence>
<dbReference type="AlphaFoldDB" id="A0A7W3U2Y5"/>
<dbReference type="EMBL" id="JACHTE010000003">
    <property type="protein sequence ID" value="MBB1087949.1"/>
    <property type="molecule type" value="Genomic_DNA"/>
</dbReference>